<dbReference type="InterPro" id="IPR011545">
    <property type="entry name" value="DEAD/DEAH_box_helicase_dom"/>
</dbReference>
<evidence type="ECO:0000256" key="6">
    <source>
        <dbReference type="ARBA" id="ARBA00022801"/>
    </source>
</evidence>
<feature type="domain" description="Helicase ATP-binding" evidence="10">
    <location>
        <begin position="233"/>
        <end position="421"/>
    </location>
</feature>
<dbReference type="InterPro" id="IPR006674">
    <property type="entry name" value="HD_domain"/>
</dbReference>
<keyword evidence="8" id="KW-0067">ATP-binding</keyword>
<dbReference type="PROSITE" id="PS51643">
    <property type="entry name" value="HD_CAS3"/>
    <property type="match status" value="1"/>
</dbReference>
<keyword evidence="13" id="KW-1185">Reference proteome</keyword>
<dbReference type="InterPro" id="IPR054712">
    <property type="entry name" value="Cas3-like_dom"/>
</dbReference>
<dbReference type="Gene3D" id="1.10.3210.30">
    <property type="match status" value="1"/>
</dbReference>
<dbReference type="Pfam" id="PF00270">
    <property type="entry name" value="DEAD"/>
    <property type="match status" value="1"/>
</dbReference>
<dbReference type="InterPro" id="IPR006483">
    <property type="entry name" value="CRISPR-assoc_Cas3_HD"/>
</dbReference>
<dbReference type="Proteomes" id="UP001210339">
    <property type="component" value="Chromosome"/>
</dbReference>
<evidence type="ECO:0000256" key="9">
    <source>
        <dbReference type="ARBA" id="ARBA00023118"/>
    </source>
</evidence>
<dbReference type="SMART" id="SM00487">
    <property type="entry name" value="DEXDc"/>
    <property type="match status" value="1"/>
</dbReference>
<keyword evidence="5" id="KW-0547">Nucleotide-binding</keyword>
<gene>
    <name evidence="12" type="primary">cas3</name>
    <name evidence="12" type="ORF">O6R05_07970</name>
</gene>
<name>A0ABY7QUS4_9FIRM</name>
<dbReference type="InterPro" id="IPR050474">
    <property type="entry name" value="Hel308_SKI2-like"/>
</dbReference>
<comment type="similarity">
    <text evidence="2">In the central section; belongs to the CRISPR-associated helicase Cas3 family.</text>
</comment>
<evidence type="ECO:0000256" key="8">
    <source>
        <dbReference type="ARBA" id="ARBA00022840"/>
    </source>
</evidence>
<dbReference type="CDD" id="cd17930">
    <property type="entry name" value="DEXHc_cas3"/>
    <property type="match status" value="1"/>
</dbReference>
<evidence type="ECO:0000313" key="13">
    <source>
        <dbReference type="Proteomes" id="UP001210339"/>
    </source>
</evidence>
<dbReference type="InterPro" id="IPR014001">
    <property type="entry name" value="Helicase_ATP-bd"/>
</dbReference>
<dbReference type="InterPro" id="IPR006474">
    <property type="entry name" value="Helicase_Cas3_CRISPR-ass_core"/>
</dbReference>
<dbReference type="Gene3D" id="3.40.50.300">
    <property type="entry name" value="P-loop containing nucleotide triphosphate hydrolases"/>
    <property type="match status" value="1"/>
</dbReference>
<evidence type="ECO:0000256" key="5">
    <source>
        <dbReference type="ARBA" id="ARBA00022741"/>
    </source>
</evidence>
<dbReference type="InterPro" id="IPR027417">
    <property type="entry name" value="P-loop_NTPase"/>
</dbReference>
<sequence length="731" mass="83704">MDSEQEFLGHSYDGRTQPLKEHLVNTAERCESFAVEPLKDYAYAMGLYHDLGKYQPTFQRRIRGAEERIDHAVCGAVADKTPYIDESTATMMNVAIMCHHTGLRDIGTKFDTDPRTYFGRRNTPTEDFMAYKEELGGLFRSIDPKAFMAFLAQDCTTKGQLVDKVAFFERYLFSCLTDADTLDTKTFAEHRVVRGLRSDFTGCLQRIDAKLQSFQPTTPLQKARAKVQAQVFEKVNVDGDIYLMNMPTGSGKTLCSVKFALERALKKKKKRIIYIIPFNSIIDQTSQEFEALFDGVGQILQHQSTYDYTKHGASLSEDDIQLVKDATENWDSDFIITTVVQFFESLYGNKRSKLRKLHNMQDAVLVFDEVHMLPMAFLGPCLQGIAYLTKYLHSEAIFLTATMPDFETLLRETVKIETDIVNLIEDTSDFEAFRKCTYSFEDNLSDEALLARMTAPSQLVVVNKKMTARRLYQMAQGETYHLSTYMTSRDRKTTIARIRERLAQLERDYPGLEYVPETRRITVVSTSLIEAGVDLDFQSVYRELSGLDSILQAGGRCNREGKYGTRKVVVFKRAEEVYSKQRMRLAEQVMTERSDIQDLNVIREYYKLYHRDQQESIEAHFMHQTTTALMSIPYETYAEKFKLIDDQNVSIVVPQDPKTAAHIDALRAGQNVSARQFQNATVTVSQKDFQTLCEQGVVEILDSGVIVLTHLGYYDETLGILFESHVEDYIF</sequence>
<evidence type="ECO:0000313" key="12">
    <source>
        <dbReference type="EMBL" id="WBW49928.1"/>
    </source>
</evidence>
<keyword evidence="9" id="KW-0051">Antiviral defense</keyword>
<evidence type="ECO:0000256" key="2">
    <source>
        <dbReference type="ARBA" id="ARBA00009046"/>
    </source>
</evidence>
<evidence type="ECO:0000259" key="11">
    <source>
        <dbReference type="PROSITE" id="PS51643"/>
    </source>
</evidence>
<protein>
    <submittedName>
        <fullName evidence="12">CRISPR-associated helicase Cas3</fullName>
    </submittedName>
</protein>
<dbReference type="NCBIfam" id="TIGR01596">
    <property type="entry name" value="cas3_HD"/>
    <property type="match status" value="1"/>
</dbReference>
<reference evidence="12 13" key="1">
    <citation type="submission" date="2023-01" db="EMBL/GenBank/DDBJ databases">
        <authorList>
            <person name="Lee S.H."/>
            <person name="Jung H.S."/>
            <person name="Yun J.U."/>
        </authorList>
    </citation>
    <scope>NUCLEOTIDE SEQUENCE [LARGE SCALE GENOMIC DNA]</scope>
    <source>
        <strain evidence="12 13">CBA3646</strain>
    </source>
</reference>
<evidence type="ECO:0000256" key="7">
    <source>
        <dbReference type="ARBA" id="ARBA00022806"/>
    </source>
</evidence>
<feature type="domain" description="HD Cas3-type" evidence="11">
    <location>
        <begin position="12"/>
        <end position="186"/>
    </location>
</feature>
<keyword evidence="7" id="KW-0347">Helicase</keyword>
<dbReference type="SUPFAM" id="SSF109604">
    <property type="entry name" value="HD-domain/PDEase-like"/>
    <property type="match status" value="1"/>
</dbReference>
<proteinExistence type="inferred from homology"/>
<keyword evidence="3" id="KW-0540">Nuclease</keyword>
<evidence type="ECO:0000259" key="10">
    <source>
        <dbReference type="PROSITE" id="PS51192"/>
    </source>
</evidence>
<dbReference type="EMBL" id="CP115667">
    <property type="protein sequence ID" value="WBW49928.1"/>
    <property type="molecule type" value="Genomic_DNA"/>
</dbReference>
<evidence type="ECO:0000256" key="1">
    <source>
        <dbReference type="ARBA" id="ARBA00006847"/>
    </source>
</evidence>
<accession>A0ABY7QUS4</accession>
<evidence type="ECO:0000256" key="4">
    <source>
        <dbReference type="ARBA" id="ARBA00022723"/>
    </source>
</evidence>
<keyword evidence="6" id="KW-0378">Hydrolase</keyword>
<dbReference type="PANTHER" id="PTHR47961">
    <property type="entry name" value="DNA POLYMERASE THETA, PUTATIVE (AFU_ORTHOLOGUE AFUA_1G05260)-RELATED"/>
    <property type="match status" value="1"/>
</dbReference>
<keyword evidence="4" id="KW-0479">Metal-binding</keyword>
<comment type="similarity">
    <text evidence="1">In the N-terminal section; belongs to the CRISPR-associated nuclease Cas3-HD family.</text>
</comment>
<organism evidence="12 13">
    <name type="scientific">Peptoniphilus equinus</name>
    <dbReference type="NCBI Taxonomy" id="3016343"/>
    <lineage>
        <taxon>Bacteria</taxon>
        <taxon>Bacillati</taxon>
        <taxon>Bacillota</taxon>
        <taxon>Tissierellia</taxon>
        <taxon>Tissierellales</taxon>
        <taxon>Peptoniphilaceae</taxon>
        <taxon>Peptoniphilus</taxon>
    </lineage>
</organism>
<dbReference type="SUPFAM" id="SSF52540">
    <property type="entry name" value="P-loop containing nucleoside triphosphate hydrolases"/>
    <property type="match status" value="1"/>
</dbReference>
<dbReference type="PROSITE" id="PS51192">
    <property type="entry name" value="HELICASE_ATP_BIND_1"/>
    <property type="match status" value="1"/>
</dbReference>
<dbReference type="RefSeq" id="WP_271191459.1">
    <property type="nucleotide sequence ID" value="NZ_CP115667.1"/>
</dbReference>
<dbReference type="Pfam" id="PF22590">
    <property type="entry name" value="Cas3-like_C_2"/>
    <property type="match status" value="1"/>
</dbReference>
<evidence type="ECO:0000256" key="3">
    <source>
        <dbReference type="ARBA" id="ARBA00022722"/>
    </source>
</evidence>
<dbReference type="PANTHER" id="PTHR47961:SF6">
    <property type="entry name" value="DNA-DIRECTED DNA POLYMERASE"/>
    <property type="match status" value="1"/>
</dbReference>
<dbReference type="CDD" id="cd09641">
    <property type="entry name" value="Cas3''_I"/>
    <property type="match status" value="1"/>
</dbReference>
<dbReference type="Pfam" id="PF01966">
    <property type="entry name" value="HD"/>
    <property type="match status" value="1"/>
</dbReference>
<dbReference type="NCBIfam" id="TIGR01587">
    <property type="entry name" value="cas3_core"/>
    <property type="match status" value="1"/>
</dbReference>
<dbReference type="InterPro" id="IPR038257">
    <property type="entry name" value="CRISPR-assoc_Cas3_HD_sf"/>
</dbReference>